<dbReference type="SMART" id="SM00248">
    <property type="entry name" value="ANK"/>
    <property type="match status" value="4"/>
</dbReference>
<dbReference type="VEuPathDB" id="TrichDB:TVAGG3_0643530"/>
<organism evidence="1 2">
    <name type="scientific">Trichomonas vaginalis (strain ATCC PRA-98 / G3)</name>
    <dbReference type="NCBI Taxonomy" id="412133"/>
    <lineage>
        <taxon>Eukaryota</taxon>
        <taxon>Metamonada</taxon>
        <taxon>Parabasalia</taxon>
        <taxon>Trichomonadida</taxon>
        <taxon>Trichomonadidae</taxon>
        <taxon>Trichomonas</taxon>
    </lineage>
</organism>
<dbReference type="SMR" id="A2G342"/>
<keyword evidence="2" id="KW-1185">Reference proteome</keyword>
<dbReference type="Pfam" id="PF12796">
    <property type="entry name" value="Ank_2"/>
    <property type="match status" value="1"/>
</dbReference>
<dbReference type="PANTHER" id="PTHR24159:SF5">
    <property type="entry name" value="ANK_REP_REGION DOMAIN-CONTAINING PROTEIN"/>
    <property type="match status" value="1"/>
</dbReference>
<dbReference type="Proteomes" id="UP000001542">
    <property type="component" value="Unassembled WGS sequence"/>
</dbReference>
<dbReference type="EMBL" id="DS114311">
    <property type="protein sequence ID" value="EAX88422.1"/>
    <property type="molecule type" value="Genomic_DNA"/>
</dbReference>
<gene>
    <name evidence="1" type="ORF">TVAG_362960</name>
</gene>
<name>A2G342_TRIV3</name>
<proteinExistence type="predicted"/>
<dbReference type="InParanoid" id="A2G342"/>
<reference evidence="1" key="2">
    <citation type="journal article" date="2007" name="Science">
        <title>Draft genome sequence of the sexually transmitted pathogen Trichomonas vaginalis.</title>
        <authorList>
            <person name="Carlton J.M."/>
            <person name="Hirt R.P."/>
            <person name="Silva J.C."/>
            <person name="Delcher A.L."/>
            <person name="Schatz M."/>
            <person name="Zhao Q."/>
            <person name="Wortman J.R."/>
            <person name="Bidwell S.L."/>
            <person name="Alsmark U.C.M."/>
            <person name="Besteiro S."/>
            <person name="Sicheritz-Ponten T."/>
            <person name="Noel C.J."/>
            <person name="Dacks J.B."/>
            <person name="Foster P.G."/>
            <person name="Simillion C."/>
            <person name="Van de Peer Y."/>
            <person name="Miranda-Saavedra D."/>
            <person name="Barton G.J."/>
            <person name="Westrop G.D."/>
            <person name="Mueller S."/>
            <person name="Dessi D."/>
            <person name="Fiori P.L."/>
            <person name="Ren Q."/>
            <person name="Paulsen I."/>
            <person name="Zhang H."/>
            <person name="Bastida-Corcuera F.D."/>
            <person name="Simoes-Barbosa A."/>
            <person name="Brown M.T."/>
            <person name="Hayes R.D."/>
            <person name="Mukherjee M."/>
            <person name="Okumura C.Y."/>
            <person name="Schneider R."/>
            <person name="Smith A.J."/>
            <person name="Vanacova S."/>
            <person name="Villalvazo M."/>
            <person name="Haas B.J."/>
            <person name="Pertea M."/>
            <person name="Feldblyum T.V."/>
            <person name="Utterback T.R."/>
            <person name="Shu C.L."/>
            <person name="Osoegawa K."/>
            <person name="de Jong P.J."/>
            <person name="Hrdy I."/>
            <person name="Horvathova L."/>
            <person name="Zubacova Z."/>
            <person name="Dolezal P."/>
            <person name="Malik S.B."/>
            <person name="Logsdon J.M. Jr."/>
            <person name="Henze K."/>
            <person name="Gupta A."/>
            <person name="Wang C.C."/>
            <person name="Dunne R.L."/>
            <person name="Upcroft J.A."/>
            <person name="Upcroft P."/>
            <person name="White O."/>
            <person name="Salzberg S.L."/>
            <person name="Tang P."/>
            <person name="Chiu C.-H."/>
            <person name="Lee Y.-S."/>
            <person name="Embley T.M."/>
            <person name="Coombs G.H."/>
            <person name="Mottram J.C."/>
            <person name="Tachezy J."/>
            <person name="Fraser-Liggett C.M."/>
            <person name="Johnson P.J."/>
        </authorList>
    </citation>
    <scope>NUCLEOTIDE SEQUENCE [LARGE SCALE GENOMIC DNA]</scope>
    <source>
        <strain evidence="1">G3</strain>
    </source>
</reference>
<sequence length="455" mass="51272">MILSSDIPYINSKSFTDLLSVAHIQQQIYSLKKSSLHDLEREIKNLISKPMKVKSIFKMTLESVSKNTVSLPSYAELLSFIIKNGTFISKSTDLKHYIVQKILLDAGKTPDAYKSLSLIQLLYYLSKDKDISSETILSMFVKLYKQGKFTFLSSLYFFAVFCKELHDFNQQIYRNMYNILIRAKQNKALPAILDSFVENFQIFQHNDFIHSNKLIEAILSDNVDEFISVCSMPDFNFNQPAPFYLLFAPKLPCQSPSLIDLVAFVGSEGCFRYLINNVQKSSINIDSLARCAVASGIPTIVRLSQQIGCNVSSIIDVAAEYHRVQLIQWMLDYNPTTKSLSDACNIAASTDDIVSLSILIQETGINGTPVHLAAKNKSFYCLSLFKLFNTKFDSIDSTGSTPLHYAVLSKSRRCVQLVKYLISDINATDFCHYSALDLAKLNNLTKIVELFNAPA</sequence>
<dbReference type="RefSeq" id="XP_001301352.1">
    <property type="nucleotide sequence ID" value="XM_001301351.1"/>
</dbReference>
<dbReference type="InterPro" id="IPR002110">
    <property type="entry name" value="Ankyrin_rpt"/>
</dbReference>
<dbReference type="Gene3D" id="1.25.40.20">
    <property type="entry name" value="Ankyrin repeat-containing domain"/>
    <property type="match status" value="1"/>
</dbReference>
<dbReference type="InterPro" id="IPR036770">
    <property type="entry name" value="Ankyrin_rpt-contain_sf"/>
</dbReference>
<accession>A2G342</accession>
<dbReference type="KEGG" id="tva:4746081"/>
<dbReference type="PANTHER" id="PTHR24159">
    <property type="match status" value="1"/>
</dbReference>
<protein>
    <submittedName>
        <fullName evidence="1">Uncharacterized protein</fullName>
    </submittedName>
</protein>
<dbReference type="SUPFAM" id="SSF48403">
    <property type="entry name" value="Ankyrin repeat"/>
    <property type="match status" value="1"/>
</dbReference>
<dbReference type="STRING" id="5722.A2G342"/>
<evidence type="ECO:0000313" key="1">
    <source>
        <dbReference type="EMBL" id="EAX88422.1"/>
    </source>
</evidence>
<evidence type="ECO:0000313" key="2">
    <source>
        <dbReference type="Proteomes" id="UP000001542"/>
    </source>
</evidence>
<dbReference type="AlphaFoldDB" id="A2G342"/>
<reference evidence="1" key="1">
    <citation type="submission" date="2006-10" db="EMBL/GenBank/DDBJ databases">
        <authorList>
            <person name="Amadeo P."/>
            <person name="Zhao Q."/>
            <person name="Wortman J."/>
            <person name="Fraser-Liggett C."/>
            <person name="Carlton J."/>
        </authorList>
    </citation>
    <scope>NUCLEOTIDE SEQUENCE</scope>
    <source>
        <strain evidence="1">G3</strain>
    </source>
</reference>
<dbReference type="VEuPathDB" id="TrichDB:TVAG_362960"/>